<evidence type="ECO:0000259" key="2">
    <source>
        <dbReference type="Pfam" id="PF06439"/>
    </source>
</evidence>
<comment type="caution">
    <text evidence="3">The sequence shown here is derived from an EMBL/GenBank/DDBJ whole genome shotgun (WGS) entry which is preliminary data.</text>
</comment>
<sequence length="571" mass="61905">MKLFCRVFLSLLLVLPGASWAQSGNYILLPLQDLSAFEQGTSNWSIKGGLAVSPAKGATPQPGTGVLVGTPGAVLQTRVKAQDLRLRLEFILSPGAEAYLGLPGGQRVRLSDSWQQAALNAQTSGYIGQFPTQNAAKAPGLWQTVELAFDASVPAQAGFSQLNHLALNGVTVQQSVYLPLAKAISGAQPLSLEVRKGTVGFRNIGYQLLANSKPLRIETMAYKLYSDAWDATNLTKLVKEEKTTNLTQEVGTGMREFQVVYEGTLVVDEAGEYRFTSLYSGPRFLLDIDGKSVLATGESTSQDAHSASATLTKGAHPFRLTYSRFPWRPAALGLRVETAGVRPYDLHSLSSLPVPAPKPYLDVAPTTRPELVRSFILLEGEKQKRTHCLSVGNPAGWHYTVDLNRGALLQAWRGQFANVTEMWYERGEPQLLFTAGLTIPLSGKSSLAVLPSTRAAWPDSANLNYLGYRLDAQGVPTLRYQMGTATVSDQVVARPDGLVRTVRTEGTPDGPLYALLAAGSTITLVEKGLYEVDNRYFVRVDAKARALVRDSAGQKELLLPVSGTASYTLFW</sequence>
<organism evidence="3 4">
    <name type="scientific">Rhabdobacter roseus</name>
    <dbReference type="NCBI Taxonomy" id="1655419"/>
    <lineage>
        <taxon>Bacteria</taxon>
        <taxon>Pseudomonadati</taxon>
        <taxon>Bacteroidota</taxon>
        <taxon>Cytophagia</taxon>
        <taxon>Cytophagales</taxon>
        <taxon>Cytophagaceae</taxon>
        <taxon>Rhabdobacter</taxon>
    </lineage>
</organism>
<proteinExistence type="predicted"/>
<keyword evidence="1" id="KW-0732">Signal</keyword>
<evidence type="ECO:0000256" key="1">
    <source>
        <dbReference type="SAM" id="SignalP"/>
    </source>
</evidence>
<dbReference type="Proteomes" id="UP000557307">
    <property type="component" value="Unassembled WGS sequence"/>
</dbReference>
<evidence type="ECO:0000313" key="3">
    <source>
        <dbReference type="EMBL" id="MBB5285391.1"/>
    </source>
</evidence>
<dbReference type="InterPro" id="IPR010496">
    <property type="entry name" value="AL/BT2_dom"/>
</dbReference>
<feature type="chain" id="PRO_5032331813" description="3-keto-alpha-glucoside-1,2-lyase/3-keto-2-hydroxy-glucal hydratase domain-containing protein" evidence="1">
    <location>
        <begin position="22"/>
        <end position="571"/>
    </location>
</feature>
<gene>
    <name evidence="3" type="ORF">HNQ92_003548</name>
</gene>
<dbReference type="SUPFAM" id="SSF56988">
    <property type="entry name" value="Anthrax protective antigen"/>
    <property type="match status" value="1"/>
</dbReference>
<dbReference type="EMBL" id="JACHGF010000005">
    <property type="protein sequence ID" value="MBB5285391.1"/>
    <property type="molecule type" value="Genomic_DNA"/>
</dbReference>
<feature type="domain" description="3-keto-alpha-glucoside-1,2-lyase/3-keto-2-hydroxy-glucal hydratase" evidence="2">
    <location>
        <begin position="42"/>
        <end position="204"/>
    </location>
</feature>
<dbReference type="Pfam" id="PF06439">
    <property type="entry name" value="3keto-disac_hyd"/>
    <property type="match status" value="1"/>
</dbReference>
<accession>A0A840TNU5</accession>
<evidence type="ECO:0000313" key="4">
    <source>
        <dbReference type="Proteomes" id="UP000557307"/>
    </source>
</evidence>
<dbReference type="Gene3D" id="2.60.120.560">
    <property type="entry name" value="Exo-inulinase, domain 1"/>
    <property type="match status" value="1"/>
</dbReference>
<dbReference type="GO" id="GO:0016787">
    <property type="term" value="F:hydrolase activity"/>
    <property type="evidence" value="ECO:0007669"/>
    <property type="project" value="InterPro"/>
</dbReference>
<protein>
    <recommendedName>
        <fullName evidence="2">3-keto-alpha-glucoside-1,2-lyase/3-keto-2-hydroxy-glucal hydratase domain-containing protein</fullName>
    </recommendedName>
</protein>
<dbReference type="AlphaFoldDB" id="A0A840TNU5"/>
<reference evidence="3 4" key="1">
    <citation type="submission" date="2020-08" db="EMBL/GenBank/DDBJ databases">
        <title>Genomic Encyclopedia of Type Strains, Phase IV (KMG-IV): sequencing the most valuable type-strain genomes for metagenomic binning, comparative biology and taxonomic classification.</title>
        <authorList>
            <person name="Goeker M."/>
        </authorList>
    </citation>
    <scope>NUCLEOTIDE SEQUENCE [LARGE SCALE GENOMIC DNA]</scope>
    <source>
        <strain evidence="3 4">DSM 105074</strain>
    </source>
</reference>
<dbReference type="Gene3D" id="2.60.120.380">
    <property type="match status" value="1"/>
</dbReference>
<keyword evidence="4" id="KW-1185">Reference proteome</keyword>
<dbReference type="RefSeq" id="WP_246440335.1">
    <property type="nucleotide sequence ID" value="NZ_JACHGF010000005.1"/>
</dbReference>
<feature type="signal peptide" evidence="1">
    <location>
        <begin position="1"/>
        <end position="21"/>
    </location>
</feature>
<name>A0A840TNU5_9BACT</name>